<name>A0A5J6MU25_9PROT</name>
<accession>A0A5J6MU25</accession>
<dbReference type="InterPro" id="IPR025202">
    <property type="entry name" value="PLD-like_dom"/>
</dbReference>
<protein>
    <recommendedName>
        <fullName evidence="3">Phospholipase D</fullName>
    </recommendedName>
    <alternativeName>
        <fullName evidence="5">Choline phosphatase</fullName>
    </alternativeName>
</protein>
<dbReference type="PANTHER" id="PTHR21248">
    <property type="entry name" value="CARDIOLIPIN SYNTHASE"/>
    <property type="match status" value="1"/>
</dbReference>
<dbReference type="InterPro" id="IPR001736">
    <property type="entry name" value="PLipase_D/transphosphatidylase"/>
</dbReference>
<keyword evidence="8" id="KW-1185">Reference proteome</keyword>
<dbReference type="SMART" id="SM00155">
    <property type="entry name" value="PLDc"/>
    <property type="match status" value="2"/>
</dbReference>
<dbReference type="PANTHER" id="PTHR21248:SF12">
    <property type="entry name" value="CARDIOLIPIN SYNTHASE C"/>
    <property type="match status" value="1"/>
</dbReference>
<feature type="domain" description="PLD phosphodiesterase" evidence="6">
    <location>
        <begin position="408"/>
        <end position="435"/>
    </location>
</feature>
<feature type="domain" description="PLD phosphodiesterase" evidence="6">
    <location>
        <begin position="173"/>
        <end position="200"/>
    </location>
</feature>
<dbReference type="GO" id="GO:0005576">
    <property type="term" value="C:extracellular region"/>
    <property type="evidence" value="ECO:0007669"/>
    <property type="project" value="UniProtKB-SubCell"/>
</dbReference>
<evidence type="ECO:0000313" key="7">
    <source>
        <dbReference type="EMBL" id="QEX19550.1"/>
    </source>
</evidence>
<dbReference type="GO" id="GO:0032049">
    <property type="term" value="P:cardiolipin biosynthetic process"/>
    <property type="evidence" value="ECO:0007669"/>
    <property type="project" value="UniProtKB-ARBA"/>
</dbReference>
<dbReference type="RefSeq" id="WP_151179608.1">
    <property type="nucleotide sequence ID" value="NZ_CP042906.1"/>
</dbReference>
<dbReference type="GO" id="GO:0030572">
    <property type="term" value="F:phosphatidyltransferase activity"/>
    <property type="evidence" value="ECO:0007669"/>
    <property type="project" value="UniProtKB-ARBA"/>
</dbReference>
<comment type="subcellular location">
    <subcellularLocation>
        <location evidence="2">Secreted</location>
    </subcellularLocation>
</comment>
<evidence type="ECO:0000256" key="1">
    <source>
        <dbReference type="ARBA" id="ARBA00003145"/>
    </source>
</evidence>
<dbReference type="EMBL" id="CP042906">
    <property type="protein sequence ID" value="QEX19550.1"/>
    <property type="molecule type" value="Genomic_DNA"/>
</dbReference>
<dbReference type="Pfam" id="PF13091">
    <property type="entry name" value="PLDc_2"/>
    <property type="match status" value="2"/>
</dbReference>
<evidence type="ECO:0000256" key="2">
    <source>
        <dbReference type="ARBA" id="ARBA00004613"/>
    </source>
</evidence>
<keyword evidence="4" id="KW-0964">Secreted</keyword>
<gene>
    <name evidence="7" type="ORF">FRZ44_48650</name>
</gene>
<evidence type="ECO:0000313" key="8">
    <source>
        <dbReference type="Proteomes" id="UP000326202"/>
    </source>
</evidence>
<sequence>MQLLLLALVALAGLFLASYFVLLSYSRFIERARGKPSTALPVSGDGTPLDRLVAPLIAQHEGETGLVLLPENLDAFAVRAQAARQAGRSLDLQYYLWQGDLTGRLLAAEVIAAADRGVRVRLLLDDINAHGYDRSYLALNAHPNISVRLFNPRLTRGGLFRRGLETVLRGIRITRRMHNKAWITDGRIAVIGGRNIGDAYFDAGQNANFRDLDLLAVGTAVPQAEAVFDKYWNSQAVIPIGALGRQRKRGLRRLRRRLAALTNNAASRPYLGRVEEQVTVRDLLSGKGRIHWTSTARIVADPPRKAKGTGQPDWLMPAIRPLLMSARTDLEIISPYFIPGRAGTAQLIELAKQGTRVSVLTNSLAATDVTAVHGAYARSRRPLLEGGIDLFELKPYDVRRRNSLFGSRSARLHTKAFTVDDRLGFVGSMNFDPRSESLNTEMGVIFEHADLVREIREIFASETSLQRSYRIGLERGRILWQDGAPGAVTILRDEPEAALGRRLLARIIALLPIESQL</sequence>
<dbReference type="OrthoDB" id="9814092at2"/>
<dbReference type="AlphaFoldDB" id="A0A5J6MU25"/>
<dbReference type="SUPFAM" id="SSF56024">
    <property type="entry name" value="Phospholipase D/nuclease"/>
    <property type="match status" value="2"/>
</dbReference>
<reference evidence="7 8" key="1">
    <citation type="submission" date="2019-08" db="EMBL/GenBank/DDBJ databases">
        <title>Hyperibacter terrae gen. nov., sp. nov. and Hyperibacter viscosus sp. nov., two new members in the family Rhodospirillaceae isolated from the rhizosphere of Hypericum perforatum.</title>
        <authorList>
            <person name="Noviana Z."/>
        </authorList>
    </citation>
    <scope>NUCLEOTIDE SEQUENCE [LARGE SCALE GENOMIC DNA]</scope>
    <source>
        <strain evidence="7 8">R5913</strain>
    </source>
</reference>
<dbReference type="Gene3D" id="3.30.870.10">
    <property type="entry name" value="Endonuclease Chain A"/>
    <property type="match status" value="2"/>
</dbReference>
<evidence type="ECO:0000256" key="3">
    <source>
        <dbReference type="ARBA" id="ARBA00018392"/>
    </source>
</evidence>
<dbReference type="CDD" id="cd09113">
    <property type="entry name" value="PLDc_ymdC_like_2"/>
    <property type="match status" value="1"/>
</dbReference>
<proteinExistence type="predicted"/>
<dbReference type="KEGG" id="htq:FRZ44_48650"/>
<dbReference type="CDD" id="cd09111">
    <property type="entry name" value="PLDc_ymdC_like_1"/>
    <property type="match status" value="1"/>
</dbReference>
<comment type="function">
    <text evidence="1">Could be a virulence factor.</text>
</comment>
<evidence type="ECO:0000256" key="4">
    <source>
        <dbReference type="ARBA" id="ARBA00022525"/>
    </source>
</evidence>
<organism evidence="7 8">
    <name type="scientific">Hypericibacter terrae</name>
    <dbReference type="NCBI Taxonomy" id="2602015"/>
    <lineage>
        <taxon>Bacteria</taxon>
        <taxon>Pseudomonadati</taxon>
        <taxon>Pseudomonadota</taxon>
        <taxon>Alphaproteobacteria</taxon>
        <taxon>Rhodospirillales</taxon>
        <taxon>Dongiaceae</taxon>
        <taxon>Hypericibacter</taxon>
    </lineage>
</organism>
<evidence type="ECO:0000259" key="6">
    <source>
        <dbReference type="PROSITE" id="PS50035"/>
    </source>
</evidence>
<dbReference type="Proteomes" id="UP000326202">
    <property type="component" value="Chromosome"/>
</dbReference>
<evidence type="ECO:0000256" key="5">
    <source>
        <dbReference type="ARBA" id="ARBA00029594"/>
    </source>
</evidence>
<dbReference type="PROSITE" id="PS50035">
    <property type="entry name" value="PLD"/>
    <property type="match status" value="2"/>
</dbReference>